<evidence type="ECO:0000256" key="3">
    <source>
        <dbReference type="ARBA" id="ARBA00022741"/>
    </source>
</evidence>
<dbReference type="InterPro" id="IPR017441">
    <property type="entry name" value="Protein_kinase_ATP_BS"/>
</dbReference>
<keyword evidence="2" id="KW-0808">Transferase</keyword>
<evidence type="ECO:0000256" key="7">
    <source>
        <dbReference type="SAM" id="MobiDB-lite"/>
    </source>
</evidence>
<dbReference type="InterPro" id="IPR011009">
    <property type="entry name" value="Kinase-like_dom_sf"/>
</dbReference>
<name>A0ABD1ECT8_HYPHA</name>
<keyword evidence="10" id="KW-1185">Reference proteome</keyword>
<evidence type="ECO:0000256" key="1">
    <source>
        <dbReference type="ARBA" id="ARBA00022527"/>
    </source>
</evidence>
<evidence type="ECO:0000313" key="9">
    <source>
        <dbReference type="EMBL" id="KAL1490961.1"/>
    </source>
</evidence>
<keyword evidence="4" id="KW-0418">Kinase</keyword>
<feature type="domain" description="Protein kinase" evidence="8">
    <location>
        <begin position="215"/>
        <end position="492"/>
    </location>
</feature>
<dbReference type="PROSITE" id="PS50011">
    <property type="entry name" value="PROTEIN_KINASE_DOM"/>
    <property type="match status" value="1"/>
</dbReference>
<dbReference type="PROSITE" id="PS00107">
    <property type="entry name" value="PROTEIN_KINASE_ATP"/>
    <property type="match status" value="1"/>
</dbReference>
<dbReference type="Gene3D" id="3.30.200.20">
    <property type="entry name" value="Phosphorylase Kinase, domain 1"/>
    <property type="match status" value="1"/>
</dbReference>
<protein>
    <recommendedName>
        <fullName evidence="8">Protein kinase domain-containing protein</fullName>
    </recommendedName>
</protein>
<dbReference type="AlphaFoldDB" id="A0ABD1ECT8"/>
<evidence type="ECO:0000256" key="2">
    <source>
        <dbReference type="ARBA" id="ARBA00022679"/>
    </source>
</evidence>
<reference evidence="9 10" key="1">
    <citation type="submission" date="2024-05" db="EMBL/GenBank/DDBJ databases">
        <title>Genetic variation in Jamaican populations of the coffee berry borer (Hypothenemus hampei).</title>
        <authorList>
            <person name="Errbii M."/>
            <person name="Myrie A."/>
        </authorList>
    </citation>
    <scope>NUCLEOTIDE SEQUENCE [LARGE SCALE GENOMIC DNA]</scope>
    <source>
        <strain evidence="9">JA-Hopewell-2020-01-JO</strain>
        <tissue evidence="9">Whole body</tissue>
    </source>
</reference>
<dbReference type="PANTHER" id="PTHR22974:SF21">
    <property type="entry name" value="DUAL SPECIFICITY PROTEIN KINASE TTK"/>
    <property type="match status" value="1"/>
</dbReference>
<proteinExistence type="predicted"/>
<dbReference type="GO" id="GO:0004674">
    <property type="term" value="F:protein serine/threonine kinase activity"/>
    <property type="evidence" value="ECO:0007669"/>
    <property type="project" value="UniProtKB-KW"/>
</dbReference>
<evidence type="ECO:0000259" key="8">
    <source>
        <dbReference type="PROSITE" id="PS50011"/>
    </source>
</evidence>
<dbReference type="InterPro" id="IPR000719">
    <property type="entry name" value="Prot_kinase_dom"/>
</dbReference>
<feature type="binding site" evidence="6">
    <location>
        <position position="244"/>
    </location>
    <ligand>
        <name>ATP</name>
        <dbReference type="ChEBI" id="CHEBI:30616"/>
    </ligand>
</feature>
<evidence type="ECO:0000313" key="10">
    <source>
        <dbReference type="Proteomes" id="UP001566132"/>
    </source>
</evidence>
<dbReference type="SMART" id="SM00220">
    <property type="entry name" value="S_TKc"/>
    <property type="match status" value="1"/>
</dbReference>
<keyword evidence="3 6" id="KW-0547">Nucleotide-binding</keyword>
<sequence length="492" mass="55702">MSENGNLDEKPSSTWTYVPGRVIPLAPLNLEEIKRQLQDTSDDDDDDDDDDDNDNDEDTGNNILNESFRTENLSNIFGEAAADIEEKSLNSSAAIEVKENIPLVPSNVEKHNSSFDFDFSTLPVRTPMKTNSVKSVVSKINIPSSANKMVTLFKVPPHQPQFHTPKVTPITRPGVGNRLYLTPYSGTKNGTLTINMGSSKENDLSDKIIVKRREYTVLELLGKGGSSEVFSCFDVNNKKLVAVKVVNLTDDSTRDGYINEVKLLESLQNCDRIIKMHDYENQLDTLTIVLEHGGKDLNAILKRLATKQANIPIYMLLFYWLEMLYAVKQIHSNGVIHSDLKPANFLRVDEGLKLIDFGIASKVQENMTCVLKPNQEGSCNYISPEALNQQTYVNSPNSHKPAYKVHFKSDVWSLGCILYQFIYRRTPYQHITHVWAKLAAIADPTLPISYPKVNWAPQKIIETIKRCLQHDVKSRPSVDDLIEEYEEWQKHF</sequence>
<dbReference type="Pfam" id="PF00069">
    <property type="entry name" value="Pkinase"/>
    <property type="match status" value="1"/>
</dbReference>
<organism evidence="9 10">
    <name type="scientific">Hypothenemus hampei</name>
    <name type="common">Coffee berry borer</name>
    <dbReference type="NCBI Taxonomy" id="57062"/>
    <lineage>
        <taxon>Eukaryota</taxon>
        <taxon>Metazoa</taxon>
        <taxon>Ecdysozoa</taxon>
        <taxon>Arthropoda</taxon>
        <taxon>Hexapoda</taxon>
        <taxon>Insecta</taxon>
        <taxon>Pterygota</taxon>
        <taxon>Neoptera</taxon>
        <taxon>Endopterygota</taxon>
        <taxon>Coleoptera</taxon>
        <taxon>Polyphaga</taxon>
        <taxon>Cucujiformia</taxon>
        <taxon>Curculionidae</taxon>
        <taxon>Scolytinae</taxon>
        <taxon>Hypothenemus</taxon>
    </lineage>
</organism>
<evidence type="ECO:0000256" key="6">
    <source>
        <dbReference type="PROSITE-ProRule" id="PRU10141"/>
    </source>
</evidence>
<dbReference type="PANTHER" id="PTHR22974">
    <property type="entry name" value="MIXED LINEAGE PROTEIN KINASE"/>
    <property type="match status" value="1"/>
</dbReference>
<dbReference type="Gene3D" id="1.10.510.10">
    <property type="entry name" value="Transferase(Phosphotransferase) domain 1"/>
    <property type="match status" value="1"/>
</dbReference>
<accession>A0ABD1ECT8</accession>
<comment type="caution">
    <text evidence="9">The sequence shown here is derived from an EMBL/GenBank/DDBJ whole genome shotgun (WGS) entry which is preliminary data.</text>
</comment>
<dbReference type="SUPFAM" id="SSF56112">
    <property type="entry name" value="Protein kinase-like (PK-like)"/>
    <property type="match status" value="1"/>
</dbReference>
<feature type="region of interest" description="Disordered" evidence="7">
    <location>
        <begin position="30"/>
        <end position="65"/>
    </location>
</feature>
<gene>
    <name evidence="9" type="ORF">ABEB36_011630</name>
</gene>
<dbReference type="EMBL" id="JBDJPC010000009">
    <property type="protein sequence ID" value="KAL1490961.1"/>
    <property type="molecule type" value="Genomic_DNA"/>
</dbReference>
<keyword evidence="1" id="KW-0723">Serine/threonine-protein kinase</keyword>
<feature type="compositionally biased region" description="Acidic residues" evidence="7">
    <location>
        <begin position="40"/>
        <end position="59"/>
    </location>
</feature>
<evidence type="ECO:0000256" key="4">
    <source>
        <dbReference type="ARBA" id="ARBA00022777"/>
    </source>
</evidence>
<dbReference type="Proteomes" id="UP001566132">
    <property type="component" value="Unassembled WGS sequence"/>
</dbReference>
<dbReference type="FunFam" id="3.30.200.20:FF:000131">
    <property type="entry name" value="Dual specificity protein kinase TTK"/>
    <property type="match status" value="1"/>
</dbReference>
<dbReference type="GO" id="GO:0005524">
    <property type="term" value="F:ATP binding"/>
    <property type="evidence" value="ECO:0007669"/>
    <property type="project" value="UniProtKB-UniRule"/>
</dbReference>
<evidence type="ECO:0000256" key="5">
    <source>
        <dbReference type="ARBA" id="ARBA00022840"/>
    </source>
</evidence>
<keyword evidence="5 6" id="KW-0067">ATP-binding</keyword>